<dbReference type="Pfam" id="PF00072">
    <property type="entry name" value="Response_reg"/>
    <property type="match status" value="1"/>
</dbReference>
<dbReference type="InterPro" id="IPR058245">
    <property type="entry name" value="NreC/VraR/RcsB-like_REC"/>
</dbReference>
<dbReference type="KEGG" id="aeh:Mlg_1669"/>
<dbReference type="InterPro" id="IPR000792">
    <property type="entry name" value="Tscrpt_reg_LuxR_C"/>
</dbReference>
<dbReference type="CDD" id="cd06170">
    <property type="entry name" value="LuxR_C_like"/>
    <property type="match status" value="1"/>
</dbReference>
<evidence type="ECO:0000256" key="3">
    <source>
        <dbReference type="PROSITE-ProRule" id="PRU00169"/>
    </source>
</evidence>
<dbReference type="PANTHER" id="PTHR43214">
    <property type="entry name" value="TWO-COMPONENT RESPONSE REGULATOR"/>
    <property type="match status" value="1"/>
</dbReference>
<dbReference type="RefSeq" id="WP_011629409.1">
    <property type="nucleotide sequence ID" value="NC_008340.1"/>
</dbReference>
<dbReference type="Proteomes" id="UP000001962">
    <property type="component" value="Chromosome"/>
</dbReference>
<dbReference type="AlphaFoldDB" id="Q0A822"/>
<feature type="modified residue" description="4-aspartylphosphate" evidence="3">
    <location>
        <position position="51"/>
    </location>
</feature>
<dbReference type="Gene3D" id="3.40.50.2300">
    <property type="match status" value="1"/>
</dbReference>
<name>Q0A822_ALKEH</name>
<sequence length="221" mass="23879">MRLLLVDDHTLLRVALGDMLSQHGYQVEHAGTEIEALSALAKSPPDVVLLDLRMPGSGGLEVLKRIRSRDSELPVVMLTSSDEERDLLQALQAGANGYLVKDAEPAELIQGLEKVLAGQTAVASRLTDTLVQMMAGGRSQREGAEASRPPDPFAALTPREREILMHVARAESNKVIARELGVSDGTVKLHIKSILRKLGVKSRVEAAVKAVDLGLTRREKG</sequence>
<accession>Q0A822</accession>
<protein>
    <submittedName>
        <fullName evidence="6">Two component transcriptional regulator, LuxR family</fullName>
    </submittedName>
</protein>
<feature type="domain" description="HTH luxR-type" evidence="4">
    <location>
        <begin position="149"/>
        <end position="214"/>
    </location>
</feature>
<evidence type="ECO:0000313" key="7">
    <source>
        <dbReference type="Proteomes" id="UP000001962"/>
    </source>
</evidence>
<dbReference type="eggNOG" id="COG2197">
    <property type="taxonomic scope" value="Bacteria"/>
</dbReference>
<dbReference type="OrthoDB" id="9796655at2"/>
<dbReference type="Gene3D" id="1.10.10.10">
    <property type="entry name" value="Winged helix-like DNA-binding domain superfamily/Winged helix DNA-binding domain"/>
    <property type="match status" value="1"/>
</dbReference>
<dbReference type="SUPFAM" id="SSF52172">
    <property type="entry name" value="CheY-like"/>
    <property type="match status" value="1"/>
</dbReference>
<evidence type="ECO:0000256" key="1">
    <source>
        <dbReference type="ARBA" id="ARBA00022553"/>
    </source>
</evidence>
<organism evidence="6 7">
    <name type="scientific">Alkalilimnicola ehrlichii (strain ATCC BAA-1101 / DSM 17681 / MLHE-1)</name>
    <dbReference type="NCBI Taxonomy" id="187272"/>
    <lineage>
        <taxon>Bacteria</taxon>
        <taxon>Pseudomonadati</taxon>
        <taxon>Pseudomonadota</taxon>
        <taxon>Gammaproteobacteria</taxon>
        <taxon>Chromatiales</taxon>
        <taxon>Ectothiorhodospiraceae</taxon>
        <taxon>Alkalilimnicola</taxon>
    </lineage>
</organism>
<dbReference type="EMBL" id="CP000453">
    <property type="protein sequence ID" value="ABI57015.1"/>
    <property type="molecule type" value="Genomic_DNA"/>
</dbReference>
<dbReference type="PROSITE" id="PS50110">
    <property type="entry name" value="RESPONSE_REGULATORY"/>
    <property type="match status" value="1"/>
</dbReference>
<keyword evidence="1 3" id="KW-0597">Phosphoprotein</keyword>
<gene>
    <name evidence="6" type="ordered locus">Mlg_1669</name>
</gene>
<keyword evidence="7" id="KW-1185">Reference proteome</keyword>
<keyword evidence="2" id="KW-0238">DNA-binding</keyword>
<dbReference type="Pfam" id="PF00196">
    <property type="entry name" value="GerE"/>
    <property type="match status" value="1"/>
</dbReference>
<evidence type="ECO:0000259" key="4">
    <source>
        <dbReference type="PROSITE" id="PS50043"/>
    </source>
</evidence>
<evidence type="ECO:0000313" key="6">
    <source>
        <dbReference type="EMBL" id="ABI57015.1"/>
    </source>
</evidence>
<dbReference type="InterPro" id="IPR036388">
    <property type="entry name" value="WH-like_DNA-bd_sf"/>
</dbReference>
<proteinExistence type="predicted"/>
<dbReference type="HOGENOM" id="CLU_000445_90_8_6"/>
<dbReference type="InterPro" id="IPR016032">
    <property type="entry name" value="Sig_transdc_resp-reg_C-effctor"/>
</dbReference>
<dbReference type="PROSITE" id="PS50043">
    <property type="entry name" value="HTH_LUXR_2"/>
    <property type="match status" value="1"/>
</dbReference>
<dbReference type="SUPFAM" id="SSF46894">
    <property type="entry name" value="C-terminal effector domain of the bipartite response regulators"/>
    <property type="match status" value="1"/>
</dbReference>
<dbReference type="GO" id="GO:0000160">
    <property type="term" value="P:phosphorelay signal transduction system"/>
    <property type="evidence" value="ECO:0007669"/>
    <property type="project" value="InterPro"/>
</dbReference>
<reference evidence="7" key="1">
    <citation type="submission" date="2006-08" db="EMBL/GenBank/DDBJ databases">
        <title>Complete sequence of Alkalilimnicola ehrilichei MLHE-1.</title>
        <authorList>
            <person name="Copeland A."/>
            <person name="Lucas S."/>
            <person name="Lapidus A."/>
            <person name="Barry K."/>
            <person name="Detter J.C."/>
            <person name="Glavina del Rio T."/>
            <person name="Hammon N."/>
            <person name="Israni S."/>
            <person name="Dalin E."/>
            <person name="Tice H."/>
            <person name="Pitluck S."/>
            <person name="Sims D."/>
            <person name="Brettin T."/>
            <person name="Bruce D."/>
            <person name="Han C."/>
            <person name="Tapia R."/>
            <person name="Gilna P."/>
            <person name="Schmutz J."/>
            <person name="Larimer F."/>
            <person name="Land M."/>
            <person name="Hauser L."/>
            <person name="Kyrpides N."/>
            <person name="Mikhailova N."/>
            <person name="Oremland R.S."/>
            <person name="Hoeft S.E."/>
            <person name="Switzer-Blum J."/>
            <person name="Kulp T."/>
            <person name="King G."/>
            <person name="Tabita R."/>
            <person name="Witte B."/>
            <person name="Santini J.M."/>
            <person name="Basu P."/>
            <person name="Hollibaugh J.T."/>
            <person name="Xie G."/>
            <person name="Stolz J.F."/>
            <person name="Richardson P."/>
        </authorList>
    </citation>
    <scope>NUCLEOTIDE SEQUENCE [LARGE SCALE GENOMIC DNA]</scope>
    <source>
        <strain evidence="7">ATCC BAA-1101 / DSM 17681 / MLHE-1</strain>
    </source>
</reference>
<dbReference type="InterPro" id="IPR001789">
    <property type="entry name" value="Sig_transdc_resp-reg_receiver"/>
</dbReference>
<dbReference type="CDD" id="cd17535">
    <property type="entry name" value="REC_NarL-like"/>
    <property type="match status" value="1"/>
</dbReference>
<feature type="domain" description="Response regulatory" evidence="5">
    <location>
        <begin position="2"/>
        <end position="116"/>
    </location>
</feature>
<evidence type="ECO:0000259" key="5">
    <source>
        <dbReference type="PROSITE" id="PS50110"/>
    </source>
</evidence>
<dbReference type="GO" id="GO:0006355">
    <property type="term" value="P:regulation of DNA-templated transcription"/>
    <property type="evidence" value="ECO:0007669"/>
    <property type="project" value="InterPro"/>
</dbReference>
<dbReference type="SMART" id="SM00448">
    <property type="entry name" value="REC"/>
    <property type="match status" value="1"/>
</dbReference>
<evidence type="ECO:0000256" key="2">
    <source>
        <dbReference type="ARBA" id="ARBA00023125"/>
    </source>
</evidence>
<dbReference type="SMART" id="SM00421">
    <property type="entry name" value="HTH_LUXR"/>
    <property type="match status" value="1"/>
</dbReference>
<dbReference type="InterPro" id="IPR011006">
    <property type="entry name" value="CheY-like_superfamily"/>
</dbReference>
<dbReference type="PRINTS" id="PR00038">
    <property type="entry name" value="HTHLUXR"/>
</dbReference>
<dbReference type="InterPro" id="IPR039420">
    <property type="entry name" value="WalR-like"/>
</dbReference>
<dbReference type="GO" id="GO:0003677">
    <property type="term" value="F:DNA binding"/>
    <property type="evidence" value="ECO:0007669"/>
    <property type="project" value="UniProtKB-KW"/>
</dbReference>